<dbReference type="InterPro" id="IPR011990">
    <property type="entry name" value="TPR-like_helical_dom_sf"/>
</dbReference>
<dbReference type="SMART" id="SM00671">
    <property type="entry name" value="SEL1"/>
    <property type="match status" value="4"/>
</dbReference>
<feature type="signal peptide" evidence="1">
    <location>
        <begin position="1"/>
        <end position="19"/>
    </location>
</feature>
<evidence type="ECO:0000313" key="2">
    <source>
        <dbReference type="EMBL" id="RZU45245.1"/>
    </source>
</evidence>
<accession>A0A4Q7Z6B0</accession>
<dbReference type="Pfam" id="PF08238">
    <property type="entry name" value="Sel1"/>
    <property type="match status" value="4"/>
</dbReference>
<dbReference type="EMBL" id="SHKX01000012">
    <property type="protein sequence ID" value="RZU45245.1"/>
    <property type="molecule type" value="Genomic_DNA"/>
</dbReference>
<evidence type="ECO:0000313" key="3">
    <source>
        <dbReference type="Proteomes" id="UP000292423"/>
    </source>
</evidence>
<keyword evidence="3" id="KW-1185">Reference proteome</keyword>
<name>A0A4Q7Z6B0_9GAMM</name>
<evidence type="ECO:0000256" key="1">
    <source>
        <dbReference type="SAM" id="SignalP"/>
    </source>
</evidence>
<dbReference type="PANTHER" id="PTHR11102:SF160">
    <property type="entry name" value="ERAD-ASSOCIATED E3 UBIQUITIN-PROTEIN LIGASE COMPONENT HRD3"/>
    <property type="match status" value="1"/>
</dbReference>
<gene>
    <name evidence="2" type="ORF">EV700_2063</name>
</gene>
<reference evidence="2 3" key="1">
    <citation type="submission" date="2019-02" db="EMBL/GenBank/DDBJ databases">
        <title>Genomic Encyclopedia of Type Strains, Phase IV (KMG-IV): sequencing the most valuable type-strain genomes for metagenomic binning, comparative biology and taxonomic classification.</title>
        <authorList>
            <person name="Goeker M."/>
        </authorList>
    </citation>
    <scope>NUCLEOTIDE SEQUENCE [LARGE SCALE GENOMIC DNA]</scope>
    <source>
        <strain evidence="2 3">DSM 105135</strain>
    </source>
</reference>
<organism evidence="2 3">
    <name type="scientific">Fluviicoccus keumensis</name>
    <dbReference type="NCBI Taxonomy" id="1435465"/>
    <lineage>
        <taxon>Bacteria</taxon>
        <taxon>Pseudomonadati</taxon>
        <taxon>Pseudomonadota</taxon>
        <taxon>Gammaproteobacteria</taxon>
        <taxon>Moraxellales</taxon>
        <taxon>Moraxellaceae</taxon>
        <taxon>Fluviicoccus</taxon>
    </lineage>
</organism>
<dbReference type="InterPro" id="IPR050767">
    <property type="entry name" value="Sel1_AlgK"/>
</dbReference>
<dbReference type="SUPFAM" id="SSF81901">
    <property type="entry name" value="HCP-like"/>
    <property type="match status" value="1"/>
</dbReference>
<comment type="caution">
    <text evidence="2">The sequence shown here is derived from an EMBL/GenBank/DDBJ whole genome shotgun (WGS) entry which is preliminary data.</text>
</comment>
<dbReference type="Proteomes" id="UP000292423">
    <property type="component" value="Unassembled WGS sequence"/>
</dbReference>
<proteinExistence type="predicted"/>
<dbReference type="InterPro" id="IPR006597">
    <property type="entry name" value="Sel1-like"/>
</dbReference>
<dbReference type="AlphaFoldDB" id="A0A4Q7Z6B0"/>
<sequence>MKTSLRLALSIILAIPALAWSAGFDDAMLAFENHDFAKAKAMIEPAARSGDAASMTLMGRILDEGMAQPATAVNWYRQAAEKGFAEAQVQLAELYDAGEGVPQDIEIAVIWYEKAAAQGNEDALVALGQHYSVDLNHKKSAVTYYLRAAALGNDTAQYQLGLIYLGEKGIPRDDIKAWMYFSLSADHIPEAAQARDVLELNMSPESLQAARKALADWEASH</sequence>
<feature type="chain" id="PRO_5020945368" evidence="1">
    <location>
        <begin position="20"/>
        <end position="221"/>
    </location>
</feature>
<dbReference type="Gene3D" id="1.25.40.10">
    <property type="entry name" value="Tetratricopeptide repeat domain"/>
    <property type="match status" value="1"/>
</dbReference>
<protein>
    <submittedName>
        <fullName evidence="2">Sel1 repeat-containing protein</fullName>
    </submittedName>
</protein>
<keyword evidence="1" id="KW-0732">Signal</keyword>
<dbReference type="PANTHER" id="PTHR11102">
    <property type="entry name" value="SEL-1-LIKE PROTEIN"/>
    <property type="match status" value="1"/>
</dbReference>
<dbReference type="OrthoDB" id="9792653at2"/>